<dbReference type="OrthoDB" id="9798761at2"/>
<evidence type="ECO:0000313" key="2">
    <source>
        <dbReference type="EMBL" id="PSK86575.1"/>
    </source>
</evidence>
<dbReference type="Pfam" id="PF03235">
    <property type="entry name" value="GmrSD_N"/>
    <property type="match status" value="1"/>
</dbReference>
<proteinExistence type="predicted"/>
<dbReference type="PANTHER" id="PTHR37292:SF2">
    <property type="entry name" value="DUF262 DOMAIN-CONTAINING PROTEIN"/>
    <property type="match status" value="1"/>
</dbReference>
<dbReference type="InterPro" id="IPR004919">
    <property type="entry name" value="GmrSD_N"/>
</dbReference>
<reference evidence="3 4" key="1">
    <citation type="submission" date="2017-03" db="EMBL/GenBank/DDBJ databases">
        <authorList>
            <person name="Afonso C.L."/>
            <person name="Miller P.J."/>
            <person name="Scott M.A."/>
            <person name="Spackman E."/>
            <person name="Goraichik I."/>
            <person name="Dimitrov K.M."/>
            <person name="Suarez D.L."/>
            <person name="Swayne D.E."/>
        </authorList>
    </citation>
    <scope>NUCLEOTIDE SEQUENCE [LARGE SCALE GENOMIC DNA]</scope>
    <source>
        <strain evidence="3 4">CECT 8367</strain>
    </source>
</reference>
<name>A0A1X6Z969_9RHOB</name>
<evidence type="ECO:0000313" key="3">
    <source>
        <dbReference type="EMBL" id="SLN44007.1"/>
    </source>
</evidence>
<reference evidence="2 5" key="2">
    <citation type="submission" date="2018-03" db="EMBL/GenBank/DDBJ databases">
        <title>Genomic Encyclopedia of Archaeal and Bacterial Type Strains, Phase II (KMG-II): from individual species to whole genera.</title>
        <authorList>
            <person name="Goeker M."/>
        </authorList>
    </citation>
    <scope>NUCLEOTIDE SEQUENCE [LARGE SCALE GENOMIC DNA]</scope>
    <source>
        <strain evidence="2 5">DSM 29956</strain>
    </source>
</reference>
<dbReference type="AlphaFoldDB" id="A0A1X6Z969"/>
<evidence type="ECO:0000313" key="4">
    <source>
        <dbReference type="Proteomes" id="UP000193495"/>
    </source>
</evidence>
<protein>
    <submittedName>
        <fullName evidence="2">Uncharacterized protein with ParB-like and HNH nuclease domain</fullName>
    </submittedName>
</protein>
<evidence type="ECO:0000259" key="1">
    <source>
        <dbReference type="Pfam" id="PF03235"/>
    </source>
</evidence>
<dbReference type="PANTHER" id="PTHR37292">
    <property type="entry name" value="VNG6097C"/>
    <property type="match status" value="1"/>
</dbReference>
<accession>A0A1X6Z969</accession>
<evidence type="ECO:0000313" key="5">
    <source>
        <dbReference type="Proteomes" id="UP000240624"/>
    </source>
</evidence>
<gene>
    <name evidence="2" type="ORF">CLV79_1044</name>
    <name evidence="3" type="ORF">LOS8367_01947</name>
</gene>
<feature type="domain" description="GmrSD restriction endonucleases N-terminal" evidence="1">
    <location>
        <begin position="16"/>
        <end position="253"/>
    </location>
</feature>
<sequence>MYQAGGTIEDAVVAISKNEFVLPAIQREFVWRPDQIERLFDSLMQGYPFGTFLFWKVEPANAATFKFYDFVRNYHEKNGAHCPELGDMKGRQVTAVLDGQQRLTALNIGLRGSMAWRLKGKRRNNLHAYPKRKLYLDLLGVAAEDDTGIVYRFKFLDEDAAKAGDSTFWFPVSRILDLEDGSAIYEVIEERDLAKEERKRAYNALDRLRTVIRVEPLISYYEEKSQHLDRVLNIFIRLNSGGTVLSYSDLLLSIAVAQWTNVDARSEIHGLVDDINEIGAGFAFNHDFVLKAGLMLADTASVGFKVDNFTAKNMAILENRWKDIRRAIILAVELTASFGLSSSNLRAESAILPVAYYIFMKSPPNSYLTAAKWGGDREAIRFWLIRSLLKPSGIWGSGLDTLLTSLREVIQKHGEDGFPADQLARRMAQRGKALNFDEEEVEELLEMRYADKRTFLLLSLMFPFVDLRNQFHVDHVYPISRFSPSKLKAAGYKKEEGEDLRWLADTIPNLQLLDGAMNNEKRAKLPAEWLRLACKSRISQEDYCAKHRLGTLPECVEDFEDFAEKRTASLREVLVGLLMARSRGIMRAAE</sequence>
<dbReference type="EMBL" id="PYGB01000004">
    <property type="protein sequence ID" value="PSK86575.1"/>
    <property type="molecule type" value="Genomic_DNA"/>
</dbReference>
<dbReference type="Proteomes" id="UP000193495">
    <property type="component" value="Unassembled WGS sequence"/>
</dbReference>
<dbReference type="Proteomes" id="UP000240624">
    <property type="component" value="Unassembled WGS sequence"/>
</dbReference>
<organism evidence="3 4">
    <name type="scientific">Limimaricola soesokkakensis</name>
    <dbReference type="NCBI Taxonomy" id="1343159"/>
    <lineage>
        <taxon>Bacteria</taxon>
        <taxon>Pseudomonadati</taxon>
        <taxon>Pseudomonadota</taxon>
        <taxon>Alphaproteobacteria</taxon>
        <taxon>Rhodobacterales</taxon>
        <taxon>Paracoccaceae</taxon>
        <taxon>Limimaricola</taxon>
    </lineage>
</organism>
<keyword evidence="5" id="KW-1185">Reference proteome</keyword>
<dbReference type="RefSeq" id="WP_085896270.1">
    <property type="nucleotide sequence ID" value="NZ_FWFY01000004.1"/>
</dbReference>
<dbReference type="EMBL" id="FWFY01000004">
    <property type="protein sequence ID" value="SLN44007.1"/>
    <property type="molecule type" value="Genomic_DNA"/>
</dbReference>